<gene>
    <name evidence="1" type="ORF">HAX54_017775</name>
</gene>
<dbReference type="Gene3D" id="3.40.50.1820">
    <property type="entry name" value="alpha/beta hydrolase"/>
    <property type="match status" value="1"/>
</dbReference>
<evidence type="ECO:0000313" key="2">
    <source>
        <dbReference type="Proteomes" id="UP000823775"/>
    </source>
</evidence>
<dbReference type="InterPro" id="IPR005944">
    <property type="entry name" value="Pro_iminopeptidase"/>
</dbReference>
<dbReference type="Proteomes" id="UP000823775">
    <property type="component" value="Unassembled WGS sequence"/>
</dbReference>
<protein>
    <submittedName>
        <fullName evidence="1">Uncharacterized protein</fullName>
    </submittedName>
</protein>
<reference evidence="1 2" key="1">
    <citation type="journal article" date="2021" name="BMC Genomics">
        <title>Datura genome reveals duplications of psychoactive alkaloid biosynthetic genes and high mutation rate following tissue culture.</title>
        <authorList>
            <person name="Rajewski A."/>
            <person name="Carter-House D."/>
            <person name="Stajich J."/>
            <person name="Litt A."/>
        </authorList>
    </citation>
    <scope>NUCLEOTIDE SEQUENCE [LARGE SCALE GENOMIC DNA]</scope>
    <source>
        <strain evidence="1">AR-01</strain>
    </source>
</reference>
<comment type="caution">
    <text evidence="1">The sequence shown here is derived from an EMBL/GenBank/DDBJ whole genome shotgun (WGS) entry which is preliminary data.</text>
</comment>
<accession>A0ABS8UL71</accession>
<organism evidence="1 2">
    <name type="scientific">Datura stramonium</name>
    <name type="common">Jimsonweed</name>
    <name type="synonym">Common thornapple</name>
    <dbReference type="NCBI Taxonomy" id="4076"/>
    <lineage>
        <taxon>Eukaryota</taxon>
        <taxon>Viridiplantae</taxon>
        <taxon>Streptophyta</taxon>
        <taxon>Embryophyta</taxon>
        <taxon>Tracheophyta</taxon>
        <taxon>Spermatophyta</taxon>
        <taxon>Magnoliopsida</taxon>
        <taxon>eudicotyledons</taxon>
        <taxon>Gunneridae</taxon>
        <taxon>Pentapetalae</taxon>
        <taxon>asterids</taxon>
        <taxon>lamiids</taxon>
        <taxon>Solanales</taxon>
        <taxon>Solanaceae</taxon>
        <taxon>Solanoideae</taxon>
        <taxon>Datureae</taxon>
        <taxon>Datura</taxon>
    </lineage>
</organism>
<proteinExistence type="predicted"/>
<dbReference type="InterPro" id="IPR029058">
    <property type="entry name" value="AB_hydrolase_fold"/>
</dbReference>
<dbReference type="EMBL" id="JACEIK010002182">
    <property type="protein sequence ID" value="MCD9559642.1"/>
    <property type="molecule type" value="Genomic_DNA"/>
</dbReference>
<dbReference type="PANTHER" id="PTHR43722">
    <property type="entry name" value="PROLINE IMINOPEPTIDASE"/>
    <property type="match status" value="1"/>
</dbReference>
<sequence length="307" mass="34405">MRPRGTSPNNRRFFDPVYYRIFHLIRCIRSPFASCNDGTHKSHSCGRLQVTGIILRGIFLLRKKEIDWFYEGGAAAIYPDVWEPFRDLIPEEERKCLLRLPQETDTDNLETQKHGARATPRVVDGRGAKEDGVLDGGVDHGVAQAELACGWPSLSGAVLEAHRGTSVDLTKRSSLAERGRRRWQRLVTRHGYGGLECTGSRSSGGRNVTMSMGMDMMEANQYGPHNGDPLELPPCPFVLLSLRTLRCWCPKPPHRSAKNSRTNVGQYLLGGWCMKSHETGGVKVMFRCQSAGKADSLRRYAPLWVSH</sequence>
<dbReference type="PANTHER" id="PTHR43722:SF1">
    <property type="entry name" value="PROLINE IMINOPEPTIDASE"/>
    <property type="match status" value="1"/>
</dbReference>
<keyword evidence="2" id="KW-1185">Reference proteome</keyword>
<name>A0ABS8UL71_DATST</name>
<evidence type="ECO:0000313" key="1">
    <source>
        <dbReference type="EMBL" id="MCD9559642.1"/>
    </source>
</evidence>